<dbReference type="EMBL" id="GIFC01004642">
    <property type="protein sequence ID" value="MXU86725.1"/>
    <property type="molecule type" value="Transcribed_RNA"/>
</dbReference>
<sequence>MRSAWFIQFMIRSCAAMWSTWFIELMNFRNCIEFMMDSMWFIKFILLVMCGYGKSAGAEPLQRNRTLSKAMPSMEQHMIRQMEYASGVQQHP</sequence>
<proteinExistence type="predicted"/>
<evidence type="ECO:0000313" key="1">
    <source>
        <dbReference type="EMBL" id="MXU86725.1"/>
    </source>
</evidence>
<name>A0A6B0UDE3_IXORI</name>
<protein>
    <submittedName>
        <fullName evidence="1">Putative secreted protein</fullName>
    </submittedName>
</protein>
<accession>A0A6B0UDE3</accession>
<reference evidence="1" key="1">
    <citation type="submission" date="2019-12" db="EMBL/GenBank/DDBJ databases">
        <title>An insight into the sialome of adult female Ixodes ricinus ticks feeding for 6 days.</title>
        <authorList>
            <person name="Perner J."/>
            <person name="Ribeiro J.M.C."/>
        </authorList>
    </citation>
    <scope>NUCLEOTIDE SEQUENCE</scope>
    <source>
        <strain evidence="1">Semi-engorged</strain>
        <tissue evidence="1">Salivary glands</tissue>
    </source>
</reference>
<dbReference type="AlphaFoldDB" id="A0A6B0UDE3"/>
<organism evidence="1">
    <name type="scientific">Ixodes ricinus</name>
    <name type="common">Common tick</name>
    <name type="synonym">Acarus ricinus</name>
    <dbReference type="NCBI Taxonomy" id="34613"/>
    <lineage>
        <taxon>Eukaryota</taxon>
        <taxon>Metazoa</taxon>
        <taxon>Ecdysozoa</taxon>
        <taxon>Arthropoda</taxon>
        <taxon>Chelicerata</taxon>
        <taxon>Arachnida</taxon>
        <taxon>Acari</taxon>
        <taxon>Parasitiformes</taxon>
        <taxon>Ixodida</taxon>
        <taxon>Ixodoidea</taxon>
        <taxon>Ixodidae</taxon>
        <taxon>Ixodinae</taxon>
        <taxon>Ixodes</taxon>
    </lineage>
</organism>